<feature type="modified residue" description="4-aspartylphosphate" evidence="5">
    <location>
        <position position="54"/>
    </location>
</feature>
<protein>
    <submittedName>
        <fullName evidence="8">Sigma-54-dependent Fis family transcriptional regulator</fullName>
    </submittedName>
</protein>
<dbReference type="InterPro" id="IPR025944">
    <property type="entry name" value="Sigma_54_int_dom_CS"/>
</dbReference>
<evidence type="ECO:0000256" key="3">
    <source>
        <dbReference type="ARBA" id="ARBA00023015"/>
    </source>
</evidence>
<dbReference type="SUPFAM" id="SSF52540">
    <property type="entry name" value="P-loop containing nucleoside triphosphate hydrolases"/>
    <property type="match status" value="1"/>
</dbReference>
<keyword evidence="5" id="KW-0597">Phosphoprotein</keyword>
<reference evidence="8 9" key="1">
    <citation type="submission" date="2020-08" db="EMBL/GenBank/DDBJ databases">
        <title>Acidobacteriota in marine sediments use diverse sulfur dissimilation pathways.</title>
        <authorList>
            <person name="Wasmund K."/>
        </authorList>
    </citation>
    <scope>NUCLEOTIDE SEQUENCE [LARGE SCALE GENOMIC DNA]</scope>
    <source>
        <strain evidence="8">MAG AM4</strain>
    </source>
</reference>
<accession>A0A8J7C2G1</accession>
<feature type="domain" description="Response regulatory" evidence="7">
    <location>
        <begin position="5"/>
        <end position="119"/>
    </location>
</feature>
<dbReference type="EMBL" id="JACXWD010000013">
    <property type="protein sequence ID" value="MBD3867651.1"/>
    <property type="molecule type" value="Genomic_DNA"/>
</dbReference>
<keyword evidence="3" id="KW-0805">Transcription regulation</keyword>
<sequence>MTRPLFLVVNGDTTFRASLEKTVQTVGGEYLGAADADSALDILEDKTIQVALVDTALRPETFATLMDGFRAKKPTAVVIGLGRELGAPDAVRLLEAGLFDLVPTPVEPQRLELAARRAMEQFRLLDSCRRLREGVRRRSGYQRLVGRSSFMENLRCTLERLAPGDGSILFSGPVGTGRELAARYLHLHSDRREGPFRILDCSAFPAPSLELELFGGEDREGLLAAGREGSVLLEEIGNLPSDIQKRLLDYLSRNEGGCRILGSSSTDLQQAVQAGSFREDLLGLLSPATVYLEPLSRRMEDLPLLASHFLDTICQINDLPPINLSSSALEVLGRHHWPGNIRELRNAMEQAAILATGTVQPEDLPARLREQEPYFQPGVEAVALDPFRAAKRKVVDAFEAHYLSELLMRKRGNVTAAAEQAGMLRSALQRLLRKHGIRSSDFRTVRGTGRSVQTGEKLPAD</sequence>
<evidence type="ECO:0000313" key="9">
    <source>
        <dbReference type="Proteomes" id="UP000648239"/>
    </source>
</evidence>
<dbReference type="InterPro" id="IPR027417">
    <property type="entry name" value="P-loop_NTPase"/>
</dbReference>
<keyword evidence="4" id="KW-0804">Transcription</keyword>
<dbReference type="GO" id="GO:0006355">
    <property type="term" value="P:regulation of DNA-templated transcription"/>
    <property type="evidence" value="ECO:0007669"/>
    <property type="project" value="InterPro"/>
</dbReference>
<dbReference type="SUPFAM" id="SSF46689">
    <property type="entry name" value="Homeodomain-like"/>
    <property type="match status" value="1"/>
</dbReference>
<dbReference type="InterPro" id="IPR003593">
    <property type="entry name" value="AAA+_ATPase"/>
</dbReference>
<comment type="caution">
    <text evidence="8">The sequence shown here is derived from an EMBL/GenBank/DDBJ whole genome shotgun (WGS) entry which is preliminary data.</text>
</comment>
<dbReference type="InterPro" id="IPR001789">
    <property type="entry name" value="Sig_transdc_resp-reg_receiver"/>
</dbReference>
<evidence type="ECO:0000256" key="4">
    <source>
        <dbReference type="ARBA" id="ARBA00023163"/>
    </source>
</evidence>
<dbReference type="Gene3D" id="1.10.10.60">
    <property type="entry name" value="Homeodomain-like"/>
    <property type="match status" value="1"/>
</dbReference>
<dbReference type="Pfam" id="PF00158">
    <property type="entry name" value="Sigma54_activat"/>
    <property type="match status" value="1"/>
</dbReference>
<dbReference type="GO" id="GO:0000160">
    <property type="term" value="P:phosphorelay signal transduction system"/>
    <property type="evidence" value="ECO:0007669"/>
    <property type="project" value="InterPro"/>
</dbReference>
<dbReference type="InterPro" id="IPR009057">
    <property type="entry name" value="Homeodomain-like_sf"/>
</dbReference>
<evidence type="ECO:0000256" key="2">
    <source>
        <dbReference type="ARBA" id="ARBA00022840"/>
    </source>
</evidence>
<dbReference type="InterPro" id="IPR002078">
    <property type="entry name" value="Sigma_54_int"/>
</dbReference>
<dbReference type="AlphaFoldDB" id="A0A8J7C2G1"/>
<dbReference type="Pfam" id="PF25601">
    <property type="entry name" value="AAA_lid_14"/>
    <property type="match status" value="1"/>
</dbReference>
<feature type="domain" description="Sigma-54 factor interaction" evidence="6">
    <location>
        <begin position="144"/>
        <end position="353"/>
    </location>
</feature>
<organism evidence="8 9">
    <name type="scientific">Candidatus Polarisedimenticola svalbardensis</name>
    <dbReference type="NCBI Taxonomy" id="2886004"/>
    <lineage>
        <taxon>Bacteria</taxon>
        <taxon>Pseudomonadati</taxon>
        <taxon>Acidobacteriota</taxon>
        <taxon>Candidatus Polarisedimenticolia</taxon>
        <taxon>Candidatus Polarisedimenticolales</taxon>
        <taxon>Candidatus Polarisedimenticolaceae</taxon>
        <taxon>Candidatus Polarisedimenticola</taxon>
    </lineage>
</organism>
<dbReference type="PROSITE" id="PS50045">
    <property type="entry name" value="SIGMA54_INTERACT_4"/>
    <property type="match status" value="1"/>
</dbReference>
<evidence type="ECO:0000313" key="8">
    <source>
        <dbReference type="EMBL" id="MBD3867651.1"/>
    </source>
</evidence>
<dbReference type="InterPro" id="IPR011006">
    <property type="entry name" value="CheY-like_superfamily"/>
</dbReference>
<keyword evidence="1" id="KW-0547">Nucleotide-binding</keyword>
<gene>
    <name evidence="8" type="ORF">IFK94_05955</name>
</gene>
<dbReference type="Gene3D" id="3.40.50.2300">
    <property type="match status" value="1"/>
</dbReference>
<evidence type="ECO:0000256" key="5">
    <source>
        <dbReference type="PROSITE-ProRule" id="PRU00169"/>
    </source>
</evidence>
<proteinExistence type="predicted"/>
<keyword evidence="2" id="KW-0067">ATP-binding</keyword>
<dbReference type="Proteomes" id="UP000648239">
    <property type="component" value="Unassembled WGS sequence"/>
</dbReference>
<dbReference type="GO" id="GO:0005524">
    <property type="term" value="F:ATP binding"/>
    <property type="evidence" value="ECO:0007669"/>
    <property type="project" value="UniProtKB-KW"/>
</dbReference>
<evidence type="ECO:0000259" key="7">
    <source>
        <dbReference type="PROSITE" id="PS50110"/>
    </source>
</evidence>
<dbReference type="PROSITE" id="PS00688">
    <property type="entry name" value="SIGMA54_INTERACT_3"/>
    <property type="match status" value="1"/>
</dbReference>
<dbReference type="Gene3D" id="3.40.50.300">
    <property type="entry name" value="P-loop containing nucleotide triphosphate hydrolases"/>
    <property type="match status" value="1"/>
</dbReference>
<dbReference type="PROSITE" id="PS50110">
    <property type="entry name" value="RESPONSE_REGULATORY"/>
    <property type="match status" value="1"/>
</dbReference>
<name>A0A8J7C2G1_9BACT</name>
<dbReference type="SUPFAM" id="SSF52172">
    <property type="entry name" value="CheY-like"/>
    <property type="match status" value="1"/>
</dbReference>
<dbReference type="Gene3D" id="1.10.8.60">
    <property type="match status" value="1"/>
</dbReference>
<dbReference type="SMART" id="SM00382">
    <property type="entry name" value="AAA"/>
    <property type="match status" value="1"/>
</dbReference>
<dbReference type="InterPro" id="IPR058031">
    <property type="entry name" value="AAA_lid_NorR"/>
</dbReference>
<dbReference type="PANTHER" id="PTHR32071">
    <property type="entry name" value="TRANSCRIPTIONAL REGULATORY PROTEIN"/>
    <property type="match status" value="1"/>
</dbReference>
<evidence type="ECO:0000256" key="1">
    <source>
        <dbReference type="ARBA" id="ARBA00022741"/>
    </source>
</evidence>
<evidence type="ECO:0000259" key="6">
    <source>
        <dbReference type="PROSITE" id="PS50045"/>
    </source>
</evidence>
<dbReference type="CDD" id="cd00009">
    <property type="entry name" value="AAA"/>
    <property type="match status" value="1"/>
</dbReference>